<feature type="region of interest" description="Disordered" evidence="1">
    <location>
        <begin position="1"/>
        <end position="24"/>
    </location>
</feature>
<evidence type="ECO:0000256" key="1">
    <source>
        <dbReference type="SAM" id="MobiDB-lite"/>
    </source>
</evidence>
<sequence length="95" mass="10849">MSHEPESYDTQTEDPGVGISQPRHIRMGRWRRNVKIGRNEKGSRGPVWDGRIPSSTSIPARPYLGLSTRSSNSGEWPSFELVASTRKQCHRRKLF</sequence>
<dbReference type="Proteomes" id="UP001152798">
    <property type="component" value="Chromosome 4"/>
</dbReference>
<evidence type="ECO:0000313" key="3">
    <source>
        <dbReference type="Proteomes" id="UP001152798"/>
    </source>
</evidence>
<evidence type="ECO:0000313" key="2">
    <source>
        <dbReference type="EMBL" id="CAH1398919.1"/>
    </source>
</evidence>
<organism evidence="2 3">
    <name type="scientific">Nezara viridula</name>
    <name type="common">Southern green stink bug</name>
    <name type="synonym">Cimex viridulus</name>
    <dbReference type="NCBI Taxonomy" id="85310"/>
    <lineage>
        <taxon>Eukaryota</taxon>
        <taxon>Metazoa</taxon>
        <taxon>Ecdysozoa</taxon>
        <taxon>Arthropoda</taxon>
        <taxon>Hexapoda</taxon>
        <taxon>Insecta</taxon>
        <taxon>Pterygota</taxon>
        <taxon>Neoptera</taxon>
        <taxon>Paraneoptera</taxon>
        <taxon>Hemiptera</taxon>
        <taxon>Heteroptera</taxon>
        <taxon>Panheteroptera</taxon>
        <taxon>Pentatomomorpha</taxon>
        <taxon>Pentatomoidea</taxon>
        <taxon>Pentatomidae</taxon>
        <taxon>Pentatominae</taxon>
        <taxon>Nezara</taxon>
    </lineage>
</organism>
<protein>
    <submittedName>
        <fullName evidence="2">Uncharacterized protein</fullName>
    </submittedName>
</protein>
<name>A0A9P0MN52_NEZVI</name>
<reference evidence="2" key="1">
    <citation type="submission" date="2022-01" db="EMBL/GenBank/DDBJ databases">
        <authorList>
            <person name="King R."/>
        </authorList>
    </citation>
    <scope>NUCLEOTIDE SEQUENCE</scope>
</reference>
<gene>
    <name evidence="2" type="ORF">NEZAVI_LOCUS8477</name>
</gene>
<accession>A0A9P0MN52</accession>
<proteinExistence type="predicted"/>
<keyword evidence="3" id="KW-1185">Reference proteome</keyword>
<dbReference type="AlphaFoldDB" id="A0A9P0MN52"/>
<dbReference type="EMBL" id="OV725080">
    <property type="protein sequence ID" value="CAH1398919.1"/>
    <property type="molecule type" value="Genomic_DNA"/>
</dbReference>